<dbReference type="AlphaFoldDB" id="A0A1H3QQZ9"/>
<dbReference type="RefSeq" id="WP_092554431.1">
    <property type="nucleotide sequence ID" value="NZ_FNPZ01000002.1"/>
</dbReference>
<dbReference type="OrthoDB" id="3237043at2"/>
<dbReference type="Proteomes" id="UP000198891">
    <property type="component" value="Unassembled WGS sequence"/>
</dbReference>
<dbReference type="PRINTS" id="PR00081">
    <property type="entry name" value="GDHRDH"/>
</dbReference>
<proteinExistence type="inferred from homology"/>
<keyword evidence="4" id="KW-1185">Reference proteome</keyword>
<dbReference type="SUPFAM" id="SSF51735">
    <property type="entry name" value="NAD(P)-binding Rossmann-fold domains"/>
    <property type="match status" value="1"/>
</dbReference>
<gene>
    <name evidence="3" type="ORF">SAMN05216554_2669</name>
</gene>
<keyword evidence="1" id="KW-0560">Oxidoreductase</keyword>
<dbReference type="PRINTS" id="PR00080">
    <property type="entry name" value="SDRFAMILY"/>
</dbReference>
<sequence length="289" mass="31058">MPTPARPTIVITGATSGLGRLAAIEFAKQGAHLVLTARDPGRAEATRADIRLAAPGTPVDVVDVDLTRMADVRRAGREIAERHDRIDVLVNNAGVHAFEQRVTADGHPEMIAVNYLAPWLLTRELLPSLAATRGARIVNVGSEASRRHGTLALPGDLTDTEPFTARGSSVFYGKSKLLDIMFTLELAHRLDGTGVTANVLDPGFNVTGLGRELGFAAPLEKLLTRLHIGDPRRGAGLIVKLATDPSFAGRSGGYYSVKGTRRLVPTRPGDDPEWQARLWSETERLLDAA</sequence>
<accession>A0A1H3QQZ9</accession>
<reference evidence="3 4" key="1">
    <citation type="submission" date="2016-10" db="EMBL/GenBank/DDBJ databases">
        <authorList>
            <person name="de Groot N.N."/>
        </authorList>
    </citation>
    <scope>NUCLEOTIDE SEQUENCE [LARGE SCALE GENOMIC DNA]</scope>
    <source>
        <strain evidence="3 4">CGMCC 4.3491</strain>
    </source>
</reference>
<comment type="similarity">
    <text evidence="2">Belongs to the short-chain dehydrogenases/reductases (SDR) family.</text>
</comment>
<evidence type="ECO:0000313" key="3">
    <source>
        <dbReference type="EMBL" id="SDZ15425.1"/>
    </source>
</evidence>
<evidence type="ECO:0000256" key="1">
    <source>
        <dbReference type="ARBA" id="ARBA00023002"/>
    </source>
</evidence>
<dbReference type="STRING" id="381665.SAMN05216554_2669"/>
<name>A0A1H3QQZ9_9MICO</name>
<evidence type="ECO:0000256" key="2">
    <source>
        <dbReference type="RuleBase" id="RU000363"/>
    </source>
</evidence>
<organism evidence="3 4">
    <name type="scientific">Herbiconiux ginsengi</name>
    <dbReference type="NCBI Taxonomy" id="381665"/>
    <lineage>
        <taxon>Bacteria</taxon>
        <taxon>Bacillati</taxon>
        <taxon>Actinomycetota</taxon>
        <taxon>Actinomycetes</taxon>
        <taxon>Micrococcales</taxon>
        <taxon>Microbacteriaceae</taxon>
        <taxon>Herbiconiux</taxon>
    </lineage>
</organism>
<dbReference type="PANTHER" id="PTHR43157">
    <property type="entry name" value="PHOSPHATIDYLINOSITOL-GLYCAN BIOSYNTHESIS CLASS F PROTEIN-RELATED"/>
    <property type="match status" value="1"/>
</dbReference>
<dbReference type="EMBL" id="FNPZ01000002">
    <property type="protein sequence ID" value="SDZ15425.1"/>
    <property type="molecule type" value="Genomic_DNA"/>
</dbReference>
<dbReference type="GO" id="GO:0016491">
    <property type="term" value="F:oxidoreductase activity"/>
    <property type="evidence" value="ECO:0007669"/>
    <property type="project" value="UniProtKB-KW"/>
</dbReference>
<dbReference type="InterPro" id="IPR002347">
    <property type="entry name" value="SDR_fam"/>
</dbReference>
<dbReference type="Gene3D" id="3.40.50.720">
    <property type="entry name" value="NAD(P)-binding Rossmann-like Domain"/>
    <property type="match status" value="1"/>
</dbReference>
<protein>
    <submittedName>
        <fullName evidence="3">Short-chain dehydrogenase</fullName>
    </submittedName>
</protein>
<dbReference type="InterPro" id="IPR036291">
    <property type="entry name" value="NAD(P)-bd_dom_sf"/>
</dbReference>
<dbReference type="Pfam" id="PF00106">
    <property type="entry name" value="adh_short"/>
    <property type="match status" value="1"/>
</dbReference>
<dbReference type="PANTHER" id="PTHR43157:SF31">
    <property type="entry name" value="PHOSPHATIDYLINOSITOL-GLYCAN BIOSYNTHESIS CLASS F PROTEIN"/>
    <property type="match status" value="1"/>
</dbReference>
<evidence type="ECO:0000313" key="4">
    <source>
        <dbReference type="Proteomes" id="UP000198891"/>
    </source>
</evidence>